<dbReference type="AlphaFoldDB" id="A0A6B0RET7"/>
<sequence>MQRAQEGEHRLRLVRNLEISSLDSLQPQMTKVDTFGSNPGGEEGWRPPATYSLGETSECPQCLVAIPAPPAQLL</sequence>
<proteinExistence type="predicted"/>
<evidence type="ECO:0000313" key="2">
    <source>
        <dbReference type="EMBL" id="MXQ88495.1"/>
    </source>
</evidence>
<keyword evidence="3" id="KW-1185">Reference proteome</keyword>
<feature type="region of interest" description="Disordered" evidence="1">
    <location>
        <begin position="30"/>
        <end position="49"/>
    </location>
</feature>
<name>A0A6B0RET7_9CETA</name>
<accession>A0A6B0RET7</accession>
<dbReference type="EMBL" id="VBQZ03000046">
    <property type="protein sequence ID" value="MXQ88495.1"/>
    <property type="molecule type" value="Genomic_DNA"/>
</dbReference>
<comment type="caution">
    <text evidence="2">The sequence shown here is derived from an EMBL/GenBank/DDBJ whole genome shotgun (WGS) entry which is preliminary data.</text>
</comment>
<evidence type="ECO:0000256" key="1">
    <source>
        <dbReference type="SAM" id="MobiDB-lite"/>
    </source>
</evidence>
<gene>
    <name evidence="2" type="ORF">E5288_WYG006755</name>
</gene>
<reference evidence="2" key="1">
    <citation type="submission" date="2019-10" db="EMBL/GenBank/DDBJ databases">
        <title>The sequence and de novo assembly of the wild yak genome.</title>
        <authorList>
            <person name="Liu Y."/>
        </authorList>
    </citation>
    <scope>NUCLEOTIDE SEQUENCE [LARGE SCALE GENOMIC DNA]</scope>
    <source>
        <strain evidence="2">WY2019</strain>
    </source>
</reference>
<protein>
    <submittedName>
        <fullName evidence="2">Uncharacterized protein</fullName>
    </submittedName>
</protein>
<evidence type="ECO:0000313" key="3">
    <source>
        <dbReference type="Proteomes" id="UP000322234"/>
    </source>
</evidence>
<organism evidence="2 3">
    <name type="scientific">Bos mutus</name>
    <name type="common">wild yak</name>
    <dbReference type="NCBI Taxonomy" id="72004"/>
    <lineage>
        <taxon>Eukaryota</taxon>
        <taxon>Metazoa</taxon>
        <taxon>Chordata</taxon>
        <taxon>Craniata</taxon>
        <taxon>Vertebrata</taxon>
        <taxon>Euteleostomi</taxon>
        <taxon>Mammalia</taxon>
        <taxon>Eutheria</taxon>
        <taxon>Laurasiatheria</taxon>
        <taxon>Artiodactyla</taxon>
        <taxon>Ruminantia</taxon>
        <taxon>Pecora</taxon>
        <taxon>Bovidae</taxon>
        <taxon>Bovinae</taxon>
        <taxon>Bos</taxon>
    </lineage>
</organism>
<dbReference type="Proteomes" id="UP000322234">
    <property type="component" value="Unassembled WGS sequence"/>
</dbReference>